<keyword evidence="7" id="KW-0418">Kinase</keyword>
<feature type="domain" description="Inositol 1,3,4-trisphosphate 5/6-kinase ATP-grasp" evidence="10">
    <location>
        <begin position="12"/>
        <end position="208"/>
    </location>
</feature>
<evidence type="ECO:0000313" key="11">
    <source>
        <dbReference type="EMBL" id="OAO12081.1"/>
    </source>
</evidence>
<reference evidence="11 12" key="1">
    <citation type="submission" date="2016-05" db="EMBL/GenBank/DDBJ databases">
        <title>Nuclear genome of Blastocystis sp. subtype 1 NandII.</title>
        <authorList>
            <person name="Gentekaki E."/>
            <person name="Curtis B."/>
            <person name="Stairs C."/>
            <person name="Eme L."/>
            <person name="Herman E."/>
            <person name="Klimes V."/>
            <person name="Arias M.C."/>
            <person name="Elias M."/>
            <person name="Hilliou F."/>
            <person name="Klute M."/>
            <person name="Malik S.-B."/>
            <person name="Pightling A."/>
            <person name="Rachubinski R."/>
            <person name="Salas D."/>
            <person name="Schlacht A."/>
            <person name="Suga H."/>
            <person name="Archibald J."/>
            <person name="Ball S.G."/>
            <person name="Clark G."/>
            <person name="Dacks J."/>
            <person name="Van Der Giezen M."/>
            <person name="Tsaousis A."/>
            <person name="Roger A."/>
        </authorList>
    </citation>
    <scope>NUCLEOTIDE SEQUENCE [LARGE SCALE GENOMIC DNA]</scope>
    <source>
        <strain evidence="12">ATCC 50177 / NandII</strain>
    </source>
</reference>
<keyword evidence="8" id="KW-0067">ATP-binding</keyword>
<accession>A0A196S6T8</accession>
<evidence type="ECO:0000256" key="1">
    <source>
        <dbReference type="ARBA" id="ARBA00001946"/>
    </source>
</evidence>
<evidence type="ECO:0000256" key="3">
    <source>
        <dbReference type="ARBA" id="ARBA00012017"/>
    </source>
</evidence>
<dbReference type="PANTHER" id="PTHR14217">
    <property type="entry name" value="INOSITOL-TETRAKISPHOSPHATE 1-KINASE"/>
    <property type="match status" value="1"/>
</dbReference>
<dbReference type="GO" id="GO:0052726">
    <property type="term" value="F:inositol-1,3,4-trisphosphate 5-kinase activity"/>
    <property type="evidence" value="ECO:0007669"/>
    <property type="project" value="InterPro"/>
</dbReference>
<keyword evidence="9" id="KW-0460">Magnesium</keyword>
<evidence type="ECO:0000256" key="7">
    <source>
        <dbReference type="ARBA" id="ARBA00022777"/>
    </source>
</evidence>
<dbReference type="GO" id="GO:0005524">
    <property type="term" value="F:ATP binding"/>
    <property type="evidence" value="ECO:0007669"/>
    <property type="project" value="UniProtKB-KW"/>
</dbReference>
<dbReference type="GO" id="GO:0052725">
    <property type="term" value="F:inositol-1,3,4-trisphosphate 6-kinase activity"/>
    <property type="evidence" value="ECO:0007669"/>
    <property type="project" value="InterPro"/>
</dbReference>
<dbReference type="EC" id="2.7.1.159" evidence="3"/>
<gene>
    <name evidence="11" type="ORF">AV274_6215</name>
</gene>
<dbReference type="AlphaFoldDB" id="A0A196S6T8"/>
<organism evidence="11 12">
    <name type="scientific">Blastocystis sp. subtype 1 (strain ATCC 50177 / NandII)</name>
    <dbReference type="NCBI Taxonomy" id="478820"/>
    <lineage>
        <taxon>Eukaryota</taxon>
        <taxon>Sar</taxon>
        <taxon>Stramenopiles</taxon>
        <taxon>Bigyra</taxon>
        <taxon>Opalozoa</taxon>
        <taxon>Opalinata</taxon>
        <taxon>Blastocystidae</taxon>
        <taxon>Blastocystis</taxon>
    </lineage>
</organism>
<evidence type="ECO:0000256" key="6">
    <source>
        <dbReference type="ARBA" id="ARBA00022741"/>
    </source>
</evidence>
<dbReference type="InterPro" id="IPR040464">
    <property type="entry name" value="InsP(3)kin_ATP-grasp"/>
</dbReference>
<evidence type="ECO:0000256" key="8">
    <source>
        <dbReference type="ARBA" id="ARBA00022840"/>
    </source>
</evidence>
<dbReference type="InterPro" id="IPR008656">
    <property type="entry name" value="Inositol_tetrakis-P_1-kinase"/>
</dbReference>
<name>A0A196S6T8_BLAHN</name>
<dbReference type="GO" id="GO:0032957">
    <property type="term" value="P:inositol trisphosphate metabolic process"/>
    <property type="evidence" value="ECO:0007669"/>
    <property type="project" value="InterPro"/>
</dbReference>
<dbReference type="Proteomes" id="UP000078348">
    <property type="component" value="Unassembled WGS sequence"/>
</dbReference>
<protein>
    <recommendedName>
        <fullName evidence="3">inositol-1,3,4-trisphosphate 5/6-kinase</fullName>
        <ecNumber evidence="3">2.7.1.159</ecNumber>
    </recommendedName>
</protein>
<dbReference type="PANTHER" id="PTHR14217:SF1">
    <property type="entry name" value="INOSITOL-TETRAKISPHOSPHATE 1-KINASE"/>
    <property type="match status" value="1"/>
</dbReference>
<proteinExistence type="inferred from homology"/>
<comment type="caution">
    <text evidence="11">The sequence shown here is derived from an EMBL/GenBank/DDBJ whole genome shotgun (WGS) entry which is preliminary data.</text>
</comment>
<evidence type="ECO:0000259" key="10">
    <source>
        <dbReference type="Pfam" id="PF05770"/>
    </source>
</evidence>
<dbReference type="OrthoDB" id="25308at2759"/>
<sequence>MSITLGLLLTDKKLKRLSSNYHMSLPILVKPQFTTGDPSSHAIDILLSESSLPSSYSMDMVVQSYKDHNGVIYKAYAVEDHIFLEKRYSLPNTCGCDNPVAKYTIDRLKKCPSSFSSAAVKNATHNNVGVSPTMPVDLKLSPYNNEIIHDATQDELAVESIRPFIVKVEAMLNKALLGVDFIIDASDPEKVYCVDINLFPSYTGFEGVSRLMGELIRKKCGVSE</sequence>
<evidence type="ECO:0000256" key="5">
    <source>
        <dbReference type="ARBA" id="ARBA00022723"/>
    </source>
</evidence>
<keyword evidence="12" id="KW-1185">Reference proteome</keyword>
<keyword evidence="4" id="KW-0808">Transferase</keyword>
<keyword evidence="5" id="KW-0479">Metal-binding</keyword>
<evidence type="ECO:0000256" key="9">
    <source>
        <dbReference type="ARBA" id="ARBA00022842"/>
    </source>
</evidence>
<dbReference type="Pfam" id="PF05770">
    <property type="entry name" value="Ins134_P3_kin"/>
    <property type="match status" value="1"/>
</dbReference>
<keyword evidence="6" id="KW-0547">Nucleotide-binding</keyword>
<dbReference type="GO" id="GO:0047325">
    <property type="term" value="F:inositol-3,4,5,6-tetrakisphosphate 1-kinase activity"/>
    <property type="evidence" value="ECO:0007669"/>
    <property type="project" value="InterPro"/>
</dbReference>
<evidence type="ECO:0000256" key="4">
    <source>
        <dbReference type="ARBA" id="ARBA00022679"/>
    </source>
</evidence>
<evidence type="ECO:0000256" key="2">
    <source>
        <dbReference type="ARBA" id="ARBA00009601"/>
    </source>
</evidence>
<dbReference type="Gene3D" id="3.30.470.20">
    <property type="entry name" value="ATP-grasp fold, B domain"/>
    <property type="match status" value="1"/>
</dbReference>
<comment type="similarity">
    <text evidence="2">Belongs to the ITPK1 family.</text>
</comment>
<dbReference type="GO" id="GO:0000287">
    <property type="term" value="F:magnesium ion binding"/>
    <property type="evidence" value="ECO:0007669"/>
    <property type="project" value="InterPro"/>
</dbReference>
<dbReference type="STRING" id="478820.A0A196S6T8"/>
<evidence type="ECO:0000313" key="12">
    <source>
        <dbReference type="Proteomes" id="UP000078348"/>
    </source>
</evidence>
<dbReference type="EMBL" id="LXWW01000563">
    <property type="protein sequence ID" value="OAO12081.1"/>
    <property type="molecule type" value="Genomic_DNA"/>
</dbReference>
<comment type="cofactor">
    <cofactor evidence="1">
        <name>Mg(2+)</name>
        <dbReference type="ChEBI" id="CHEBI:18420"/>
    </cofactor>
</comment>
<dbReference type="GO" id="GO:0005737">
    <property type="term" value="C:cytoplasm"/>
    <property type="evidence" value="ECO:0007669"/>
    <property type="project" value="TreeGrafter"/>
</dbReference>